<sequence length="400" mass="44455">MQPRRSTREPSVPDRLGFPEQKTSRSALAEDTIRDTIKSDTIKEETGSGSVNNDFEEADEEPIPQPESPKPPKSTLTIDATTALLPISPLISPVSETESATLTPVTGESTLKTTGAGDNTAARQARALTADLQPPIDYYLLKIDQAIAPVDAYKIRYPRLVFTDHKEFSGNFRTGATQIKAYFKSTGGEAKTIILQHIDNAEFKDAADVLAALDQRFFDHNRVQKAKASYKRLVITDTMTYNQFRVQFTNFATTEYTIATRKYEMNHNYTTLDEFLAVSDREFRNIAAKQNLNKKATAATIPVKIDDRAKNTRFAPEAVSRADTYSPGLRVPRTATATDTCRICKKDSHWARDYPNAMKIAKITGQTVEDVAAIYSAEEDNDDDADISSLVEIDELSGNY</sequence>
<dbReference type="AlphaFoldDB" id="A0A1E1KTB8"/>
<protein>
    <submittedName>
        <fullName evidence="2">Uncharacterized protein</fullName>
    </submittedName>
</protein>
<feature type="compositionally biased region" description="Polar residues" evidence="1">
    <location>
        <begin position="95"/>
        <end position="117"/>
    </location>
</feature>
<feature type="compositionally biased region" description="Pro residues" evidence="1">
    <location>
        <begin position="63"/>
        <end position="72"/>
    </location>
</feature>
<name>A0A1E1KTB8_9HELO</name>
<evidence type="ECO:0000313" key="3">
    <source>
        <dbReference type="Proteomes" id="UP000178912"/>
    </source>
</evidence>
<feature type="compositionally biased region" description="Basic and acidic residues" evidence="1">
    <location>
        <begin position="31"/>
        <end position="46"/>
    </location>
</feature>
<dbReference type="OrthoDB" id="3600130at2759"/>
<evidence type="ECO:0000313" key="2">
    <source>
        <dbReference type="EMBL" id="CZT01274.1"/>
    </source>
</evidence>
<dbReference type="EMBL" id="FJUX01000050">
    <property type="protein sequence ID" value="CZT01274.1"/>
    <property type="molecule type" value="Genomic_DNA"/>
</dbReference>
<reference evidence="3" key="1">
    <citation type="submission" date="2016-03" db="EMBL/GenBank/DDBJ databases">
        <authorList>
            <person name="Guldener U."/>
        </authorList>
    </citation>
    <scope>NUCLEOTIDE SEQUENCE [LARGE SCALE GENOMIC DNA]</scope>
    <source>
        <strain evidence="3">04CH-RAC-A.6.1</strain>
    </source>
</reference>
<feature type="region of interest" description="Disordered" evidence="1">
    <location>
        <begin position="1"/>
        <end position="76"/>
    </location>
</feature>
<accession>A0A1E1KTB8</accession>
<proteinExistence type="predicted"/>
<gene>
    <name evidence="2" type="ORF">RAG0_09013</name>
</gene>
<feature type="region of interest" description="Disordered" evidence="1">
    <location>
        <begin position="95"/>
        <end position="118"/>
    </location>
</feature>
<dbReference type="Proteomes" id="UP000178912">
    <property type="component" value="Unassembled WGS sequence"/>
</dbReference>
<organism evidence="2 3">
    <name type="scientific">Rhynchosporium agropyri</name>
    <dbReference type="NCBI Taxonomy" id="914238"/>
    <lineage>
        <taxon>Eukaryota</taxon>
        <taxon>Fungi</taxon>
        <taxon>Dikarya</taxon>
        <taxon>Ascomycota</taxon>
        <taxon>Pezizomycotina</taxon>
        <taxon>Leotiomycetes</taxon>
        <taxon>Helotiales</taxon>
        <taxon>Ploettnerulaceae</taxon>
        <taxon>Rhynchosporium</taxon>
    </lineage>
</organism>
<evidence type="ECO:0000256" key="1">
    <source>
        <dbReference type="SAM" id="MobiDB-lite"/>
    </source>
</evidence>
<keyword evidence="3" id="KW-1185">Reference proteome</keyword>
<feature type="compositionally biased region" description="Basic and acidic residues" evidence="1">
    <location>
        <begin position="1"/>
        <end position="12"/>
    </location>
</feature>